<feature type="region of interest" description="Disordered" evidence="1">
    <location>
        <begin position="1"/>
        <end position="40"/>
    </location>
</feature>
<dbReference type="EMBL" id="JASCZI010121650">
    <property type="protein sequence ID" value="MED6162526.1"/>
    <property type="molecule type" value="Genomic_DNA"/>
</dbReference>
<gene>
    <name evidence="3" type="ORF">PIB30_071309</name>
</gene>
<proteinExistence type="predicted"/>
<dbReference type="Proteomes" id="UP001341840">
    <property type="component" value="Unassembled WGS sequence"/>
</dbReference>
<feature type="compositionally biased region" description="Basic and acidic residues" evidence="1">
    <location>
        <begin position="20"/>
        <end position="29"/>
    </location>
</feature>
<evidence type="ECO:0000313" key="4">
    <source>
        <dbReference type="Proteomes" id="UP001341840"/>
    </source>
</evidence>
<evidence type="ECO:0000256" key="1">
    <source>
        <dbReference type="SAM" id="MobiDB-lite"/>
    </source>
</evidence>
<protein>
    <recommendedName>
        <fullName evidence="2">Aminotransferase-like plant mobile domain-containing protein</fullName>
    </recommendedName>
</protein>
<dbReference type="InterPro" id="IPR044824">
    <property type="entry name" value="MAIN-like"/>
</dbReference>
<feature type="compositionally biased region" description="Basic residues" evidence="1">
    <location>
        <begin position="262"/>
        <end position="282"/>
    </location>
</feature>
<dbReference type="PANTHER" id="PTHR46033:SF80">
    <property type="entry name" value="PROTEIN MAIN-LIKE 2-LIKE"/>
    <property type="match status" value="1"/>
</dbReference>
<organism evidence="3 4">
    <name type="scientific">Stylosanthes scabra</name>
    <dbReference type="NCBI Taxonomy" id="79078"/>
    <lineage>
        <taxon>Eukaryota</taxon>
        <taxon>Viridiplantae</taxon>
        <taxon>Streptophyta</taxon>
        <taxon>Embryophyta</taxon>
        <taxon>Tracheophyta</taxon>
        <taxon>Spermatophyta</taxon>
        <taxon>Magnoliopsida</taxon>
        <taxon>eudicotyledons</taxon>
        <taxon>Gunneridae</taxon>
        <taxon>Pentapetalae</taxon>
        <taxon>rosids</taxon>
        <taxon>fabids</taxon>
        <taxon>Fabales</taxon>
        <taxon>Fabaceae</taxon>
        <taxon>Papilionoideae</taxon>
        <taxon>50 kb inversion clade</taxon>
        <taxon>dalbergioids sensu lato</taxon>
        <taxon>Dalbergieae</taxon>
        <taxon>Pterocarpus clade</taxon>
        <taxon>Stylosanthes</taxon>
    </lineage>
</organism>
<reference evidence="3 4" key="1">
    <citation type="journal article" date="2023" name="Plants (Basel)">
        <title>Bridging the Gap: Combining Genomics and Transcriptomics Approaches to Understand Stylosanthes scabra, an Orphan Legume from the Brazilian Caatinga.</title>
        <authorList>
            <person name="Ferreira-Neto J.R.C."/>
            <person name="da Silva M.D."/>
            <person name="Binneck E."/>
            <person name="de Melo N.F."/>
            <person name="da Silva R.H."/>
            <person name="de Melo A.L.T.M."/>
            <person name="Pandolfi V."/>
            <person name="Bustamante F.O."/>
            <person name="Brasileiro-Vidal A.C."/>
            <person name="Benko-Iseppon A.M."/>
        </authorList>
    </citation>
    <scope>NUCLEOTIDE SEQUENCE [LARGE SCALE GENOMIC DNA]</scope>
    <source>
        <tissue evidence="3">Leaves</tissue>
    </source>
</reference>
<evidence type="ECO:0000313" key="3">
    <source>
        <dbReference type="EMBL" id="MED6162526.1"/>
    </source>
</evidence>
<accession>A0ABU6UML8</accession>
<feature type="domain" description="Aminotransferase-like plant mobile" evidence="2">
    <location>
        <begin position="190"/>
        <end position="448"/>
    </location>
</feature>
<feature type="region of interest" description="Disordered" evidence="1">
    <location>
        <begin position="582"/>
        <end position="666"/>
    </location>
</feature>
<name>A0ABU6UML8_9FABA</name>
<feature type="compositionally biased region" description="Polar residues" evidence="1">
    <location>
        <begin position="625"/>
        <end position="660"/>
    </location>
</feature>
<feature type="region of interest" description="Disordered" evidence="1">
    <location>
        <begin position="260"/>
        <end position="293"/>
    </location>
</feature>
<dbReference type="InterPro" id="IPR019557">
    <property type="entry name" value="AminoTfrase-like_pln_mobile"/>
</dbReference>
<dbReference type="PANTHER" id="PTHR46033">
    <property type="entry name" value="PROTEIN MAIN-LIKE 2"/>
    <property type="match status" value="1"/>
</dbReference>
<evidence type="ECO:0000259" key="2">
    <source>
        <dbReference type="Pfam" id="PF10536"/>
    </source>
</evidence>
<keyword evidence="4" id="KW-1185">Reference proteome</keyword>
<dbReference type="Pfam" id="PF10536">
    <property type="entry name" value="PMD"/>
    <property type="match status" value="1"/>
</dbReference>
<sequence length="666" mass="74645">MPRVKRTARVVDEDPTDDSDNAHSGHASDSDSDGAVDVPREYSIGFSDSVPLPWVKPSGNRAVFTDPSLPKKPFSEPPSSGLLLSVDKTMKPGFDSIDPKVLGEFVEKPTLHMGHTLLRCRLRRGEFPCTSWKSEAPTQVNRVWNKWVFTILFEEGGDFLSRLEEAGVAEAIRTSAGLGVQRYGYDMSLLWQRWCSQTHTFVTSWGEFSPTLEDVVMLLQLPVFGNLDITNFYVDPDLRKLARNLRCSLSDAGRYAKELSKSRRISKSHSRDKRSGARRGSSKSRGAVDEDETRSSKKKKCTVKYSYSNWSRYFFGDFLNGEFVPAGDDIPADLKEAAFIAYWLSKYVFLGPADECMSQGVFLLACVIAQGRRVPLAPLYLGGLYARLDHFLEQLKIAHGRFPVLAYIDEIFLQLFLFEHFPRFAPTRKLHTILPDKKASPRAWSWGSAYPSRDYPSGATICPITYRPDRVSRQLGWDQDLKNVEPAFYPIEDMMKKVLFRRSLPEFDPGLVVSFDRIGGITMEYMDYLKCLKQHIRQYEGQSATETKSFTPVLVKDPYFMTGNLSPTTIANLDARCYKSQSSSKRKCDDPAPVAEPAKRGKPPSSNAKVVRRNPPEKPVKPPADSTSPPVSSCSKVLPSSITKARGSSTVGCSPKSLQTPVKGYL</sequence>
<comment type="caution">
    <text evidence="3">The sequence shown here is derived from an EMBL/GenBank/DDBJ whole genome shotgun (WGS) entry which is preliminary data.</text>
</comment>